<dbReference type="STRING" id="1520.LF65_01154"/>
<dbReference type="PANTHER" id="PTHR22916">
    <property type="entry name" value="GLYCOSYLTRANSFERASE"/>
    <property type="match status" value="1"/>
</dbReference>
<dbReference type="InterPro" id="IPR001173">
    <property type="entry name" value="Glyco_trans_2-like"/>
</dbReference>
<dbReference type="InterPro" id="IPR029044">
    <property type="entry name" value="Nucleotide-diphossugar_trans"/>
</dbReference>
<sequence length="340" mass="40472">MYTKYQISIIVPVYNVEKYVEKCVESLLKQTFKNYEIILVDDGSTDSSYEIIKKIEEDNDNVSVITQKNQGQGKARSEGIKQAKGEYLTFVDSDDWVSEDYLEKLYNSLKDNNADISVCNVAWVMEKSNEIISFKAFNFSTLTSEEAINELLLDKSVNSYTWGKLYKKDIFIRNKVDFPPRMLYEDLAVIIQTFYYANKITFINDNCYYYLQSEKSSTRTPNINCIYHRLKALKLVKDFLVKNNEFDKYKKIYTHFCLFHLYLMQKQIYFWNFKEHEKQVIHNVMEYIEEKSITKDMLRKTFLTKQQKLEILTFNKSKALYRLVTIYYSLKSRISNKIDI</sequence>
<dbReference type="CDD" id="cd00761">
    <property type="entry name" value="Glyco_tranf_GTA_type"/>
    <property type="match status" value="1"/>
</dbReference>
<evidence type="ECO:0000259" key="3">
    <source>
        <dbReference type="Pfam" id="PF00535"/>
    </source>
</evidence>
<evidence type="ECO:0000313" key="4">
    <source>
        <dbReference type="EMBL" id="AJG97769.1"/>
    </source>
</evidence>
<feature type="domain" description="Glycosyltransferase 2-like" evidence="3">
    <location>
        <begin position="8"/>
        <end position="171"/>
    </location>
</feature>
<dbReference type="KEGG" id="cbei:LF65_01154"/>
<proteinExistence type="predicted"/>
<dbReference type="SUPFAM" id="SSF53448">
    <property type="entry name" value="Nucleotide-diphospho-sugar transferases"/>
    <property type="match status" value="1"/>
</dbReference>
<dbReference type="PANTHER" id="PTHR22916:SF51">
    <property type="entry name" value="GLYCOSYLTRANSFERASE EPSH-RELATED"/>
    <property type="match status" value="1"/>
</dbReference>
<evidence type="ECO:0000313" key="5">
    <source>
        <dbReference type="Proteomes" id="UP000031866"/>
    </source>
</evidence>
<evidence type="ECO:0000256" key="1">
    <source>
        <dbReference type="ARBA" id="ARBA00022676"/>
    </source>
</evidence>
<organism evidence="4 5">
    <name type="scientific">Clostridium beijerinckii</name>
    <name type="common">Clostridium MP</name>
    <dbReference type="NCBI Taxonomy" id="1520"/>
    <lineage>
        <taxon>Bacteria</taxon>
        <taxon>Bacillati</taxon>
        <taxon>Bacillota</taxon>
        <taxon>Clostridia</taxon>
        <taxon>Eubacteriales</taxon>
        <taxon>Clostridiaceae</taxon>
        <taxon>Clostridium</taxon>
    </lineage>
</organism>
<dbReference type="OrthoDB" id="9807674at2"/>
<reference evidence="5" key="1">
    <citation type="submission" date="2014-12" db="EMBL/GenBank/DDBJ databases">
        <title>Genome sequence of Clostridium beijerinckii strain 59B.</title>
        <authorList>
            <person name="Little G.T."/>
            <person name="Minton N.P."/>
        </authorList>
    </citation>
    <scope>NUCLEOTIDE SEQUENCE [LARGE SCALE GENOMIC DNA]</scope>
    <source>
        <strain evidence="5">59B</strain>
    </source>
</reference>
<name>A0A0B5Q6F4_CLOBE</name>
<dbReference type="Gene3D" id="3.90.550.10">
    <property type="entry name" value="Spore Coat Polysaccharide Biosynthesis Protein SpsA, Chain A"/>
    <property type="match status" value="1"/>
</dbReference>
<keyword evidence="1" id="KW-0328">Glycosyltransferase</keyword>
<dbReference type="RefSeq" id="WP_052482729.1">
    <property type="nucleotide sequence ID" value="NZ_CP010086.2"/>
</dbReference>
<dbReference type="GO" id="GO:0016757">
    <property type="term" value="F:glycosyltransferase activity"/>
    <property type="evidence" value="ECO:0007669"/>
    <property type="project" value="UniProtKB-KW"/>
</dbReference>
<evidence type="ECO:0000256" key="2">
    <source>
        <dbReference type="ARBA" id="ARBA00022679"/>
    </source>
</evidence>
<accession>A0A0B5Q6F4</accession>
<dbReference type="EMBL" id="CP010086">
    <property type="protein sequence ID" value="AJG97769.1"/>
    <property type="molecule type" value="Genomic_DNA"/>
</dbReference>
<protein>
    <recommendedName>
        <fullName evidence="3">Glycosyltransferase 2-like domain-containing protein</fullName>
    </recommendedName>
</protein>
<dbReference type="Proteomes" id="UP000031866">
    <property type="component" value="Chromosome"/>
</dbReference>
<dbReference type="Pfam" id="PF00535">
    <property type="entry name" value="Glycos_transf_2"/>
    <property type="match status" value="1"/>
</dbReference>
<gene>
    <name evidence="4" type="ORF">LF65_01154</name>
</gene>
<dbReference type="AlphaFoldDB" id="A0A0B5Q6F4"/>
<keyword evidence="2" id="KW-0808">Transferase</keyword>